<organism evidence="8 9">
    <name type="scientific">Ferrimonas gelatinilytica</name>
    <dbReference type="NCBI Taxonomy" id="1255257"/>
    <lineage>
        <taxon>Bacteria</taxon>
        <taxon>Pseudomonadati</taxon>
        <taxon>Pseudomonadota</taxon>
        <taxon>Gammaproteobacteria</taxon>
        <taxon>Alteromonadales</taxon>
        <taxon>Ferrimonadaceae</taxon>
        <taxon>Ferrimonas</taxon>
    </lineage>
</organism>
<keyword evidence="2" id="KW-0326">Glycosidase</keyword>
<feature type="signal peptide" evidence="3">
    <location>
        <begin position="1"/>
        <end position="33"/>
    </location>
</feature>
<dbReference type="Pfam" id="PF17137">
    <property type="entry name" value="DUF5110"/>
    <property type="match status" value="1"/>
</dbReference>
<dbReference type="InterPro" id="IPR033403">
    <property type="entry name" value="DUF5110"/>
</dbReference>
<dbReference type="SUPFAM" id="SSF51445">
    <property type="entry name" value="(Trans)glycosidases"/>
    <property type="match status" value="1"/>
</dbReference>
<feature type="chain" id="PRO_5045238597" evidence="3">
    <location>
        <begin position="34"/>
        <end position="810"/>
    </location>
</feature>
<dbReference type="EMBL" id="BAABLF010000001">
    <property type="protein sequence ID" value="GAA5186375.1"/>
    <property type="molecule type" value="Genomic_DNA"/>
</dbReference>
<dbReference type="Gene3D" id="2.60.40.1760">
    <property type="entry name" value="glycosyl hydrolase (family 31)"/>
    <property type="match status" value="1"/>
</dbReference>
<evidence type="ECO:0000256" key="2">
    <source>
        <dbReference type="RuleBase" id="RU361185"/>
    </source>
</evidence>
<dbReference type="SUPFAM" id="SSF51011">
    <property type="entry name" value="Glycosyl hydrolase domain"/>
    <property type="match status" value="1"/>
</dbReference>
<feature type="domain" description="DUF5110" evidence="6">
    <location>
        <begin position="695"/>
        <end position="769"/>
    </location>
</feature>
<dbReference type="InterPro" id="IPR048395">
    <property type="entry name" value="Glyco_hydro_31_C"/>
</dbReference>
<accession>A0ABP9RUB6</accession>
<dbReference type="InterPro" id="IPR025887">
    <property type="entry name" value="Glyco_hydro_31_N_dom"/>
</dbReference>
<evidence type="ECO:0000259" key="7">
    <source>
        <dbReference type="Pfam" id="PF21365"/>
    </source>
</evidence>
<dbReference type="InterPro" id="IPR011013">
    <property type="entry name" value="Gal_mutarotase_sf_dom"/>
</dbReference>
<evidence type="ECO:0000256" key="3">
    <source>
        <dbReference type="SAM" id="SignalP"/>
    </source>
</evidence>
<name>A0ABP9RUB6_9GAMM</name>
<evidence type="ECO:0000259" key="6">
    <source>
        <dbReference type="Pfam" id="PF17137"/>
    </source>
</evidence>
<sequence>MMRPGFALTPPSPLKRTVFLLGALVSLGQPALAAEVQKHHFDGKQLVLTTDEGTVTLTGYGDGALGVHYQNTGVKQLPSYAIDPGAPVVKGELVKSGEALEYRLADLTARIELSPLALSYYHDGELVVAEEAGHFAHDTLRGFRFALQESEQLMGGGSRVLGMDRRGERMPLYNRAAYGYEGKPGDRVDQMYYGLSAVLSSHHYALVFDNAASGYLDTGATEPDVLQFEAQGGRTAYLVAAGADYGEVIEHLTEATGRQPLPPRWSLGNFASRFGYHSEAEAREVVAKFAEADIPLDAIVLDLYWFGEDVKGHMGNLDWDRQHWPKAEQMIQDFSEQGVNTVLITEPFILTTSNKWKEATEARALATNLAGEPKRFDFYFGNTGLVDVFSEAGRDWFWRQYARIAESGAAGWWGDLGEPEVHPHDAVHRVARDGAEAITATANEVHNAYGHEWARLVDEGLRQLQPDRRPMIMMRSGFVGSQRYGMVPWSGDVARSWGGLMPQVELSLQMGVLGMGYMHSDLGGFAGGEQFDAELYTRWLQYGVFQPVFRPHAQEEIAPEPVFHDADTLARAREAIRLRYALMPYLYTLAYENSTTGMPLMRPLAFEDSALFEEAHSYLWGDAFLVTPVLAAGATEVSVPLPDGVWFDFFTGKRYQGGQRVLVPVTLDTLPVLVQAGSVVPMVAPVATHRYSSGELALHYYHDDSVVRGGGRVYEDDGISPDSLARQAYELLSFEVDSDQEEMRVRLGKQGLGYEGAPKQRRITLTLHGMNELPNSAHLAGNTVAVKAVESGLQLTFDWDGSAQELSLTW</sequence>
<gene>
    <name evidence="8" type="ORF">GCM10025772_01760</name>
</gene>
<dbReference type="RefSeq" id="WP_345315143.1">
    <property type="nucleotide sequence ID" value="NZ_BAABLF010000001.1"/>
</dbReference>
<feature type="domain" description="Glycosyl hydrolase family 31 C-terminal" evidence="7">
    <location>
        <begin position="597"/>
        <end position="680"/>
    </location>
</feature>
<dbReference type="Proteomes" id="UP001501600">
    <property type="component" value="Unassembled WGS sequence"/>
</dbReference>
<dbReference type="InterPro" id="IPR017853">
    <property type="entry name" value="GH"/>
</dbReference>
<dbReference type="Gene3D" id="3.20.20.80">
    <property type="entry name" value="Glycosidases"/>
    <property type="match status" value="1"/>
</dbReference>
<comment type="caution">
    <text evidence="8">The sequence shown here is derived from an EMBL/GenBank/DDBJ whole genome shotgun (WGS) entry which is preliminary data.</text>
</comment>
<dbReference type="Gene3D" id="2.60.40.1180">
    <property type="entry name" value="Golgi alpha-mannosidase II"/>
    <property type="match status" value="2"/>
</dbReference>
<dbReference type="SUPFAM" id="SSF74650">
    <property type="entry name" value="Galactose mutarotase-like"/>
    <property type="match status" value="1"/>
</dbReference>
<evidence type="ECO:0000313" key="9">
    <source>
        <dbReference type="Proteomes" id="UP001501600"/>
    </source>
</evidence>
<feature type="domain" description="Glycoside hydrolase family 31 N-terminal" evidence="5">
    <location>
        <begin position="55"/>
        <end position="217"/>
    </location>
</feature>
<dbReference type="Pfam" id="PF01055">
    <property type="entry name" value="Glyco_hydro_31_2nd"/>
    <property type="match status" value="1"/>
</dbReference>
<dbReference type="InterPro" id="IPR013780">
    <property type="entry name" value="Glyco_hydro_b"/>
</dbReference>
<evidence type="ECO:0000259" key="5">
    <source>
        <dbReference type="Pfam" id="PF13802"/>
    </source>
</evidence>
<dbReference type="Pfam" id="PF13802">
    <property type="entry name" value="Gal_mutarotas_2"/>
    <property type="match status" value="1"/>
</dbReference>
<feature type="domain" description="Glycoside hydrolase family 31 TIM barrel" evidence="4">
    <location>
        <begin position="260"/>
        <end position="589"/>
    </location>
</feature>
<dbReference type="Pfam" id="PF21365">
    <property type="entry name" value="Glyco_hydro_31_3rd"/>
    <property type="match status" value="1"/>
</dbReference>
<dbReference type="PANTHER" id="PTHR22762:SF166">
    <property type="entry name" value="ALPHA-GLUCOSIDASE"/>
    <property type="match status" value="1"/>
</dbReference>
<keyword evidence="9" id="KW-1185">Reference proteome</keyword>
<dbReference type="InterPro" id="IPR000322">
    <property type="entry name" value="Glyco_hydro_31_TIM"/>
</dbReference>
<evidence type="ECO:0000313" key="8">
    <source>
        <dbReference type="EMBL" id="GAA5186375.1"/>
    </source>
</evidence>
<reference evidence="9" key="1">
    <citation type="journal article" date="2019" name="Int. J. Syst. Evol. Microbiol.">
        <title>The Global Catalogue of Microorganisms (GCM) 10K type strain sequencing project: providing services to taxonomists for standard genome sequencing and annotation.</title>
        <authorList>
            <consortium name="The Broad Institute Genomics Platform"/>
            <consortium name="The Broad Institute Genome Sequencing Center for Infectious Disease"/>
            <person name="Wu L."/>
            <person name="Ma J."/>
        </authorList>
    </citation>
    <scope>NUCLEOTIDE SEQUENCE [LARGE SCALE GENOMIC DNA]</scope>
    <source>
        <strain evidence="9">JCM 18720</strain>
    </source>
</reference>
<protein>
    <submittedName>
        <fullName evidence="8">Glycoside hydrolase family 31 protein</fullName>
    </submittedName>
</protein>
<dbReference type="PANTHER" id="PTHR22762">
    <property type="entry name" value="ALPHA-GLUCOSIDASE"/>
    <property type="match status" value="1"/>
</dbReference>
<evidence type="ECO:0000256" key="1">
    <source>
        <dbReference type="ARBA" id="ARBA00007806"/>
    </source>
</evidence>
<keyword evidence="3" id="KW-0732">Signal</keyword>
<dbReference type="GO" id="GO:0016787">
    <property type="term" value="F:hydrolase activity"/>
    <property type="evidence" value="ECO:0007669"/>
    <property type="project" value="UniProtKB-KW"/>
</dbReference>
<keyword evidence="2 8" id="KW-0378">Hydrolase</keyword>
<comment type="similarity">
    <text evidence="1 2">Belongs to the glycosyl hydrolase 31 family.</text>
</comment>
<dbReference type="CDD" id="cd14752">
    <property type="entry name" value="GH31_N"/>
    <property type="match status" value="1"/>
</dbReference>
<proteinExistence type="inferred from homology"/>
<evidence type="ECO:0000259" key="4">
    <source>
        <dbReference type="Pfam" id="PF01055"/>
    </source>
</evidence>